<dbReference type="InterPro" id="IPR027417">
    <property type="entry name" value="P-loop_NTPase"/>
</dbReference>
<evidence type="ECO:0000256" key="12">
    <source>
        <dbReference type="ARBA" id="ARBA00048594"/>
    </source>
</evidence>
<dbReference type="SMART" id="SM00072">
    <property type="entry name" value="GuKc"/>
    <property type="match status" value="1"/>
</dbReference>
<evidence type="ECO:0000256" key="4">
    <source>
        <dbReference type="ARBA" id="ARBA00012961"/>
    </source>
</evidence>
<keyword evidence="7 14" id="KW-0808">Transferase</keyword>
<comment type="catalytic activity">
    <reaction evidence="12">
        <text>GMP + ATP = GDP + ADP</text>
        <dbReference type="Rhea" id="RHEA:20780"/>
        <dbReference type="ChEBI" id="CHEBI:30616"/>
        <dbReference type="ChEBI" id="CHEBI:58115"/>
        <dbReference type="ChEBI" id="CHEBI:58189"/>
        <dbReference type="ChEBI" id="CHEBI:456216"/>
        <dbReference type="EC" id="2.7.4.8"/>
    </reaction>
</comment>
<keyword evidence="9 14" id="KW-0418">Kinase</keyword>
<dbReference type="FunFam" id="3.30.63.10:FF:000005">
    <property type="entry name" value="Guanylate kinase"/>
    <property type="match status" value="1"/>
</dbReference>
<dbReference type="CDD" id="cd00071">
    <property type="entry name" value="GMPK"/>
    <property type="match status" value="1"/>
</dbReference>
<dbReference type="AlphaFoldDB" id="A0A5J4PPL2"/>
<evidence type="ECO:0000256" key="5">
    <source>
        <dbReference type="ARBA" id="ARBA00016296"/>
    </source>
</evidence>
<evidence type="ECO:0000256" key="3">
    <source>
        <dbReference type="ARBA" id="ARBA00005790"/>
    </source>
</evidence>
<dbReference type="InterPro" id="IPR008145">
    <property type="entry name" value="GK/Ca_channel_bsu"/>
</dbReference>
<dbReference type="PANTHER" id="PTHR23117:SF13">
    <property type="entry name" value="GUANYLATE KINASE"/>
    <property type="match status" value="1"/>
</dbReference>
<evidence type="ECO:0000256" key="11">
    <source>
        <dbReference type="ARBA" id="ARBA00030128"/>
    </source>
</evidence>
<dbReference type="InterPro" id="IPR008144">
    <property type="entry name" value="Guanylate_kin-like_dom"/>
</dbReference>
<evidence type="ECO:0000256" key="1">
    <source>
        <dbReference type="ARBA" id="ARBA00003531"/>
    </source>
</evidence>
<dbReference type="InterPro" id="IPR017665">
    <property type="entry name" value="Guanylate_kinase"/>
</dbReference>
<dbReference type="EC" id="2.7.4.8" evidence="4"/>
<dbReference type="PROSITE" id="PS50052">
    <property type="entry name" value="GUANYLATE_KINASE_2"/>
    <property type="match status" value="1"/>
</dbReference>
<dbReference type="Pfam" id="PF00625">
    <property type="entry name" value="Guanylate_kin"/>
    <property type="match status" value="1"/>
</dbReference>
<reference evidence="14" key="1">
    <citation type="submission" date="2019-03" db="EMBL/GenBank/DDBJ databases">
        <title>Single cell metagenomics reveals metabolic interactions within the superorganism composed of flagellate Streblomastix strix and complex community of Bacteroidetes bacteria on its surface.</title>
        <authorList>
            <person name="Treitli S.C."/>
            <person name="Kolisko M."/>
            <person name="Husnik F."/>
            <person name="Keeling P."/>
            <person name="Hampl V."/>
        </authorList>
    </citation>
    <scope>NUCLEOTIDE SEQUENCE</scope>
    <source>
        <strain evidence="14">STM</strain>
    </source>
</reference>
<dbReference type="Gene3D" id="3.40.50.300">
    <property type="entry name" value="P-loop containing nucleotide triphosphate hydrolases"/>
    <property type="match status" value="1"/>
</dbReference>
<protein>
    <recommendedName>
        <fullName evidence="5">Guanylate kinase</fullName>
        <ecNumber evidence="4">2.7.4.8</ecNumber>
    </recommendedName>
    <alternativeName>
        <fullName evidence="11">GMP kinase</fullName>
    </alternativeName>
</protein>
<sequence>MRGKVVIVSAPSGSGKTSIVHYLLQQILNLSFSVSATNRAMRGKEKHGTDYFFISSEEFHRRIDNNEFLEYEEVYKGCYYGTLKAQVEELLGNGKNVIFDVDVKGACNIKRYYGEQALSLFIQPPSIEELRKRLTDRGTDAVETIENRLAKAEYELSFADRADKIVVNNMLEIAQRETLQLVEAFIQHKKPLV</sequence>
<keyword evidence="10" id="KW-0067">ATP-binding</keyword>
<evidence type="ECO:0000256" key="10">
    <source>
        <dbReference type="ARBA" id="ARBA00022840"/>
    </source>
</evidence>
<comment type="caution">
    <text evidence="14">The sequence shown here is derived from an EMBL/GenBank/DDBJ whole genome shotgun (WGS) entry which is preliminary data.</text>
</comment>
<comment type="subcellular location">
    <subcellularLocation>
        <location evidence="2">Cytoplasm</location>
    </subcellularLocation>
</comment>
<feature type="domain" description="Guanylate kinase-like" evidence="13">
    <location>
        <begin position="3"/>
        <end position="183"/>
    </location>
</feature>
<dbReference type="GO" id="GO:0004385">
    <property type="term" value="F:GMP kinase activity"/>
    <property type="evidence" value="ECO:0007669"/>
    <property type="project" value="UniProtKB-EC"/>
</dbReference>
<evidence type="ECO:0000256" key="9">
    <source>
        <dbReference type="ARBA" id="ARBA00022777"/>
    </source>
</evidence>
<dbReference type="EMBL" id="SNRY01007292">
    <property type="protein sequence ID" value="KAA6310710.1"/>
    <property type="molecule type" value="Genomic_DNA"/>
</dbReference>
<dbReference type="Gene3D" id="3.30.63.10">
    <property type="entry name" value="Guanylate Kinase phosphate binding domain"/>
    <property type="match status" value="1"/>
</dbReference>
<dbReference type="NCBIfam" id="TIGR03263">
    <property type="entry name" value="guanyl_kin"/>
    <property type="match status" value="1"/>
</dbReference>
<dbReference type="PANTHER" id="PTHR23117">
    <property type="entry name" value="GUANYLATE KINASE-RELATED"/>
    <property type="match status" value="1"/>
</dbReference>
<keyword evidence="8" id="KW-0547">Nucleotide-binding</keyword>
<accession>A0A5J4PPL2</accession>
<evidence type="ECO:0000313" key="14">
    <source>
        <dbReference type="EMBL" id="KAA6310710.1"/>
    </source>
</evidence>
<evidence type="ECO:0000256" key="2">
    <source>
        <dbReference type="ARBA" id="ARBA00004496"/>
    </source>
</evidence>
<organism evidence="14">
    <name type="scientific">termite gut metagenome</name>
    <dbReference type="NCBI Taxonomy" id="433724"/>
    <lineage>
        <taxon>unclassified sequences</taxon>
        <taxon>metagenomes</taxon>
        <taxon>organismal metagenomes</taxon>
    </lineage>
</organism>
<proteinExistence type="inferred from homology"/>
<evidence type="ECO:0000256" key="7">
    <source>
        <dbReference type="ARBA" id="ARBA00022679"/>
    </source>
</evidence>
<comment type="function">
    <text evidence="1">Essential for recycling GMP and indirectly, cGMP.</text>
</comment>
<dbReference type="GO" id="GO:0005829">
    <property type="term" value="C:cytosol"/>
    <property type="evidence" value="ECO:0007669"/>
    <property type="project" value="TreeGrafter"/>
</dbReference>
<dbReference type="GO" id="GO:0005524">
    <property type="term" value="F:ATP binding"/>
    <property type="evidence" value="ECO:0007669"/>
    <property type="project" value="UniProtKB-KW"/>
</dbReference>
<dbReference type="HAMAP" id="MF_00328">
    <property type="entry name" value="Guanylate_kinase"/>
    <property type="match status" value="1"/>
</dbReference>
<dbReference type="SUPFAM" id="SSF52540">
    <property type="entry name" value="P-loop containing nucleoside triphosphate hydrolases"/>
    <property type="match status" value="1"/>
</dbReference>
<evidence type="ECO:0000256" key="8">
    <source>
        <dbReference type="ARBA" id="ARBA00022741"/>
    </source>
</evidence>
<name>A0A5J4PPL2_9ZZZZ</name>
<evidence type="ECO:0000259" key="13">
    <source>
        <dbReference type="PROSITE" id="PS50052"/>
    </source>
</evidence>
<evidence type="ECO:0000256" key="6">
    <source>
        <dbReference type="ARBA" id="ARBA00022490"/>
    </source>
</evidence>
<comment type="similarity">
    <text evidence="3">Belongs to the guanylate kinase family.</text>
</comment>
<keyword evidence="6" id="KW-0963">Cytoplasm</keyword>
<gene>
    <name evidence="14" type="ORF">EZS27_038034</name>
</gene>